<dbReference type="InterPro" id="IPR017926">
    <property type="entry name" value="GATASE"/>
</dbReference>
<dbReference type="PROSITE" id="PS51273">
    <property type="entry name" value="GATASE_TYPE_1"/>
    <property type="match status" value="1"/>
</dbReference>
<dbReference type="Gene3D" id="3.40.50.880">
    <property type="match status" value="1"/>
</dbReference>
<feature type="domain" description="Glutamine amidotransferase" evidence="2">
    <location>
        <begin position="10"/>
        <end position="190"/>
    </location>
</feature>
<dbReference type="InterPro" id="IPR029062">
    <property type="entry name" value="Class_I_gatase-like"/>
</dbReference>
<dbReference type="NCBIfam" id="TIGR00566">
    <property type="entry name" value="trpG_papA"/>
    <property type="match status" value="1"/>
</dbReference>
<dbReference type="PRINTS" id="PR00097">
    <property type="entry name" value="ANTSNTHASEII"/>
</dbReference>
<evidence type="ECO:0000313" key="4">
    <source>
        <dbReference type="EMBL" id="TLD92193.1"/>
    </source>
</evidence>
<organism evidence="4 5">
    <name type="scientific">Helicobacter saguini</name>
    <dbReference type="NCBI Taxonomy" id="1548018"/>
    <lineage>
        <taxon>Bacteria</taxon>
        <taxon>Pseudomonadati</taxon>
        <taxon>Campylobacterota</taxon>
        <taxon>Epsilonproteobacteria</taxon>
        <taxon>Campylobacterales</taxon>
        <taxon>Helicobacteraceae</taxon>
        <taxon>Helicobacter</taxon>
    </lineage>
</organism>
<evidence type="ECO:0000313" key="6">
    <source>
        <dbReference type="Proteomes" id="UP000477070"/>
    </source>
</evidence>
<dbReference type="PANTHER" id="PTHR43418:SF4">
    <property type="entry name" value="MULTIFUNCTIONAL TRYPTOPHAN BIOSYNTHESIS PROTEIN"/>
    <property type="match status" value="1"/>
</dbReference>
<reference evidence="3 6" key="4">
    <citation type="submission" date="2019-12" db="EMBL/GenBank/DDBJ databases">
        <title>Multi-Generational Helicobacter saguini Isolates.</title>
        <authorList>
            <person name="Mannion A."/>
            <person name="Shen Z."/>
            <person name="Fox J.G."/>
        </authorList>
    </citation>
    <scope>NUCLEOTIDE SEQUENCE [LARGE SCALE GENOMIC DNA]</scope>
    <source>
        <strain evidence="3">16-048</strain>
        <strain evidence="6">16-048 (F4)</strain>
    </source>
</reference>
<gene>
    <name evidence="3" type="ORF">DCO61_02675</name>
    <name evidence="4" type="ORF">LS64_010595</name>
</gene>
<proteinExistence type="predicted"/>
<name>A0A347VRY8_9HELI</name>
<evidence type="ECO:0000313" key="5">
    <source>
        <dbReference type="Proteomes" id="UP000029714"/>
    </source>
</evidence>
<evidence type="ECO:0000313" key="3">
    <source>
        <dbReference type="EMBL" id="MWV68957.1"/>
    </source>
</evidence>
<dbReference type="Proteomes" id="UP000029714">
    <property type="component" value="Unassembled WGS sequence"/>
</dbReference>
<sequence>MGKYKNAKVLIIDNFDSFTYNIVYLLESIKIKPIVLQNTCGLQDILRYDFTHLIISPGPSNPQNAGVSIDAIKYFAKTKRILGICLGHQCIAQAFGESVVKMPTPTHAKKHKMYFKKNTLFKYIKSPIKIALYHSLQVKIDSIKPKIKILAYSKKIIMAIKVKKCKIYGIQFHPESILQKHGKRIIKNFLEI</sequence>
<dbReference type="InterPro" id="IPR050472">
    <property type="entry name" value="Anth_synth/Amidotransfase"/>
</dbReference>
<dbReference type="SUPFAM" id="SSF52317">
    <property type="entry name" value="Class I glutamine amidotransferase-like"/>
    <property type="match status" value="1"/>
</dbReference>
<reference evidence="4" key="3">
    <citation type="submission" date="2018-04" db="EMBL/GenBank/DDBJ databases">
        <authorList>
            <person name="Sheh A."/>
            <person name="Shen Z."/>
            <person name="Mannion A.J."/>
            <person name="Fox J.G."/>
        </authorList>
    </citation>
    <scope>NUCLEOTIDE SEQUENCE</scope>
    <source>
        <strain evidence="4">MIT 97-6194</strain>
    </source>
</reference>
<dbReference type="EMBL" id="JRMP02000022">
    <property type="protein sequence ID" value="TLD92193.1"/>
    <property type="molecule type" value="Genomic_DNA"/>
</dbReference>
<dbReference type="CDD" id="cd01743">
    <property type="entry name" value="GATase1_Anthranilate_Synthase"/>
    <property type="match status" value="1"/>
</dbReference>
<dbReference type="AlphaFoldDB" id="A0A347VRY8"/>
<accession>A0A347VRY8</accession>
<dbReference type="GO" id="GO:0005829">
    <property type="term" value="C:cytosol"/>
    <property type="evidence" value="ECO:0007669"/>
    <property type="project" value="TreeGrafter"/>
</dbReference>
<dbReference type="GO" id="GO:0000162">
    <property type="term" value="P:L-tryptophan biosynthetic process"/>
    <property type="evidence" value="ECO:0007669"/>
    <property type="project" value="TreeGrafter"/>
</dbReference>
<dbReference type="PRINTS" id="PR00099">
    <property type="entry name" value="CPSGATASE"/>
</dbReference>
<dbReference type="Pfam" id="PF00117">
    <property type="entry name" value="GATase"/>
    <property type="match status" value="1"/>
</dbReference>
<dbReference type="PRINTS" id="PR00096">
    <property type="entry name" value="GATASE"/>
</dbReference>
<protein>
    <submittedName>
        <fullName evidence="4">Aminodeoxychorismate/anthranilate synthase component II</fullName>
    </submittedName>
</protein>
<dbReference type="GO" id="GO:0004049">
    <property type="term" value="F:anthranilate synthase activity"/>
    <property type="evidence" value="ECO:0007669"/>
    <property type="project" value="TreeGrafter"/>
</dbReference>
<keyword evidence="1" id="KW-0315">Glutamine amidotransferase</keyword>
<dbReference type="Proteomes" id="UP000477070">
    <property type="component" value="Unassembled WGS sequence"/>
</dbReference>
<dbReference type="InterPro" id="IPR006221">
    <property type="entry name" value="TrpG/PapA_dom"/>
</dbReference>
<evidence type="ECO:0000259" key="2">
    <source>
        <dbReference type="Pfam" id="PF00117"/>
    </source>
</evidence>
<dbReference type="OrthoDB" id="9786812at2"/>
<comment type="caution">
    <text evidence="4">The sequence shown here is derived from an EMBL/GenBank/DDBJ whole genome shotgun (WGS) entry which is preliminary data.</text>
</comment>
<evidence type="ECO:0000256" key="1">
    <source>
        <dbReference type="ARBA" id="ARBA00022962"/>
    </source>
</evidence>
<reference evidence="4 5" key="2">
    <citation type="journal article" date="2016" name="Infect. Immun.">
        <title>Helicobacter saguini, a Novel Helicobacter Isolated from Cotton-Top Tamarins with Ulcerative Colitis, Has Proinflammatory Properties and Induces Typhlocolitis and Dysplasia in Gnotobiotic IL-10-/- Mice.</title>
        <authorList>
            <person name="Shen Z."/>
            <person name="Mannion A."/>
            <person name="Whary M.T."/>
            <person name="Muthupalani S."/>
            <person name="Sheh A."/>
            <person name="Feng Y."/>
            <person name="Gong G."/>
            <person name="Vandamme P."/>
            <person name="Holcombe H.R."/>
            <person name="Paster B.J."/>
            <person name="Fox J.G."/>
        </authorList>
    </citation>
    <scope>NUCLEOTIDE SEQUENCE [LARGE SCALE GENOMIC DNA]</scope>
    <source>
        <strain evidence="4 5">MIT 97-6194</strain>
    </source>
</reference>
<reference evidence="4 5" key="1">
    <citation type="journal article" date="2014" name="Genome Announc.">
        <title>Draft genome sequences of eight enterohepatic helicobacter species isolated from both laboratory and wild rodents.</title>
        <authorList>
            <person name="Sheh A."/>
            <person name="Shen Z."/>
            <person name="Fox J.G."/>
        </authorList>
    </citation>
    <scope>NUCLEOTIDE SEQUENCE [LARGE SCALE GENOMIC DNA]</scope>
    <source>
        <strain evidence="4 5">MIT 97-6194</strain>
    </source>
</reference>
<dbReference type="STRING" id="1548018.LS64_08605"/>
<dbReference type="PANTHER" id="PTHR43418">
    <property type="entry name" value="MULTIFUNCTIONAL TRYPTOPHAN BIOSYNTHESIS PROTEIN-RELATED"/>
    <property type="match status" value="1"/>
</dbReference>
<dbReference type="FunFam" id="3.40.50.880:FF:000003">
    <property type="entry name" value="Anthranilate synthase component II"/>
    <property type="match status" value="1"/>
</dbReference>
<dbReference type="RefSeq" id="WP_034572263.1">
    <property type="nucleotide sequence ID" value="NZ_JRMP02000022.1"/>
</dbReference>
<dbReference type="EMBL" id="QBIU01000001">
    <property type="protein sequence ID" value="MWV68957.1"/>
    <property type="molecule type" value="Genomic_DNA"/>
</dbReference>
<keyword evidence="5" id="KW-1185">Reference proteome</keyword>